<reference evidence="1 2" key="1">
    <citation type="submission" date="2014-09" db="EMBL/GenBank/DDBJ databases">
        <authorList>
            <person name="Loux Valentin"/>
            <person name="Dugat Thibaut"/>
        </authorList>
    </citation>
    <scope>NUCLEOTIDE SEQUENCE [LARGE SCALE GENOMIC DNA]</scope>
    <source>
        <strain evidence="1 2">BOV-10_179</strain>
    </source>
</reference>
<accession>A0A098EE04</accession>
<proteinExistence type="predicted"/>
<protein>
    <submittedName>
        <fullName evidence="1">Conserved domain protein</fullName>
    </submittedName>
</protein>
<evidence type="ECO:0000313" key="1">
    <source>
        <dbReference type="EMBL" id="CEG20528.1"/>
    </source>
</evidence>
<dbReference type="Proteomes" id="UP000055047">
    <property type="component" value="Unassembled WGS sequence"/>
</dbReference>
<gene>
    <name evidence="1" type="ORF">ANAPHAGO_00327</name>
</gene>
<organism evidence="1 2">
    <name type="scientific">Anaplasma phagocytophilum</name>
    <name type="common">Ehrlichia phagocytophila</name>
    <dbReference type="NCBI Taxonomy" id="948"/>
    <lineage>
        <taxon>Bacteria</taxon>
        <taxon>Pseudomonadati</taxon>
        <taxon>Pseudomonadota</taxon>
        <taxon>Alphaproteobacteria</taxon>
        <taxon>Rickettsiales</taxon>
        <taxon>Anaplasmataceae</taxon>
        <taxon>Anaplasma</taxon>
        <taxon>phagocytophilum group</taxon>
    </lineage>
</organism>
<sequence length="315" mass="34723">MKRITCWVLKIAVVVSALFLVLRVVSVFLTENEARYTADKPYSLSVENSNSLGYRIGVSLIRPILEARIDQYIKDQGLEDYFKSLTLKLPPKVSFSFNDVQEGQGSSVVCGQMVTAMVVQSSASDHEKIGTLSQTELAERVKNSVLHLNFQLGTHEVPALNQGMIGMRADGSRVVTLNNGGDALSYYVNLTSIDSSEPSASALERFMVFDKVRTDYDYKEPITVSRCGDKVSVVYNVRDASGNVLYENLKAKFTVGARQVPIALDLAAVDLQSDSMRSVIVPPELLAGLSMDADFDNSTIKILELWMDSDPEENT</sequence>
<dbReference type="SUPFAM" id="SSF54534">
    <property type="entry name" value="FKBP-like"/>
    <property type="match status" value="1"/>
</dbReference>
<evidence type="ECO:0000313" key="2">
    <source>
        <dbReference type="Proteomes" id="UP000055047"/>
    </source>
</evidence>
<name>A0A098EE04_ANAPH</name>
<dbReference type="AlphaFoldDB" id="A0A098EE04"/>
<dbReference type="RefSeq" id="WP_060757620.1">
    <property type="nucleotide sequence ID" value="NZ_CCXQ01000026.1"/>
</dbReference>
<dbReference type="EMBL" id="CCXQ01000026">
    <property type="protein sequence ID" value="CEG20528.1"/>
    <property type="molecule type" value="Genomic_DNA"/>
</dbReference>